<name>A0ACC0MD97_RHOML</name>
<gene>
    <name evidence="1" type="ORF">RHMOL_Rhmol09G0137200</name>
</gene>
<organism evidence="1 2">
    <name type="scientific">Rhododendron molle</name>
    <name type="common">Chinese azalea</name>
    <name type="synonym">Azalea mollis</name>
    <dbReference type="NCBI Taxonomy" id="49168"/>
    <lineage>
        <taxon>Eukaryota</taxon>
        <taxon>Viridiplantae</taxon>
        <taxon>Streptophyta</taxon>
        <taxon>Embryophyta</taxon>
        <taxon>Tracheophyta</taxon>
        <taxon>Spermatophyta</taxon>
        <taxon>Magnoliopsida</taxon>
        <taxon>eudicotyledons</taxon>
        <taxon>Gunneridae</taxon>
        <taxon>Pentapetalae</taxon>
        <taxon>asterids</taxon>
        <taxon>Ericales</taxon>
        <taxon>Ericaceae</taxon>
        <taxon>Ericoideae</taxon>
        <taxon>Rhodoreae</taxon>
        <taxon>Rhododendron</taxon>
    </lineage>
</organism>
<accession>A0ACC0MD97</accession>
<evidence type="ECO:0000313" key="1">
    <source>
        <dbReference type="EMBL" id="KAI8538874.1"/>
    </source>
</evidence>
<dbReference type="EMBL" id="CM046396">
    <property type="protein sequence ID" value="KAI8538874.1"/>
    <property type="molecule type" value="Genomic_DNA"/>
</dbReference>
<keyword evidence="2" id="KW-1185">Reference proteome</keyword>
<dbReference type="Proteomes" id="UP001062846">
    <property type="component" value="Chromosome 9"/>
</dbReference>
<reference evidence="1" key="1">
    <citation type="submission" date="2022-02" db="EMBL/GenBank/DDBJ databases">
        <title>Plant Genome Project.</title>
        <authorList>
            <person name="Zhang R.-G."/>
        </authorList>
    </citation>
    <scope>NUCLEOTIDE SEQUENCE</scope>
    <source>
        <strain evidence="1">AT1</strain>
    </source>
</reference>
<sequence length="92" mass="10275">MLVVAGRMMAFSPKKLVQPYSEPDPCIFVEMSIKDLIIDEMFRFARSMLDDDENARLEVLPFVVGVAVTILQMPGQSEDDAIARAGNKLQTL</sequence>
<evidence type="ECO:0000313" key="2">
    <source>
        <dbReference type="Proteomes" id="UP001062846"/>
    </source>
</evidence>
<proteinExistence type="predicted"/>
<protein>
    <submittedName>
        <fullName evidence="1">Uncharacterized protein</fullName>
    </submittedName>
</protein>
<comment type="caution">
    <text evidence="1">The sequence shown here is derived from an EMBL/GenBank/DDBJ whole genome shotgun (WGS) entry which is preliminary data.</text>
</comment>